<dbReference type="AlphaFoldDB" id="A0A4S8Q8M4"/>
<reference evidence="1 2" key="2">
    <citation type="submission" date="2019-05" db="EMBL/GenBank/DDBJ databases">
        <title>Glycomyces buryatensis sp. nov.</title>
        <authorList>
            <person name="Nikitina E."/>
        </authorList>
    </citation>
    <scope>NUCLEOTIDE SEQUENCE [LARGE SCALE GENOMIC DNA]</scope>
    <source>
        <strain evidence="1 2">18</strain>
    </source>
</reference>
<dbReference type="OrthoDB" id="5074646at2"/>
<reference evidence="2" key="1">
    <citation type="submission" date="2019-04" db="EMBL/GenBank/DDBJ databases">
        <title>Nocardioides xinjiangensis sp. nov.</title>
        <authorList>
            <person name="Liu S."/>
        </authorList>
    </citation>
    <scope>NUCLEOTIDE SEQUENCE [LARGE SCALE GENOMIC DNA]</scope>
    <source>
        <strain evidence="2">18</strain>
    </source>
</reference>
<dbReference type="EMBL" id="STGY01000063">
    <property type="protein sequence ID" value="THV39751.1"/>
    <property type="molecule type" value="Genomic_DNA"/>
</dbReference>
<protein>
    <submittedName>
        <fullName evidence="1">Uncharacterized protein</fullName>
    </submittedName>
</protein>
<proteinExistence type="predicted"/>
<keyword evidence="2" id="KW-1185">Reference proteome</keyword>
<evidence type="ECO:0000313" key="1">
    <source>
        <dbReference type="EMBL" id="THV39751.1"/>
    </source>
</evidence>
<sequence length="186" mass="20102">MVTLSIMRIPFSDAELSGQIHIDIAPTGDPDEVGTGSGATDLPHCTALVDYAGQGYNAFFGWIQAVRSTDNASGGKDFEMDPLDSLGSLPHPFCFAGHKPTLFDAPSRISRADLEWTAHAFLCRGPEVPSFTARALAGFSWGFSIKSGQVTIAAPTVLTAEDWNRLAPTLQDAYPTWQFPLEFHRG</sequence>
<dbReference type="RefSeq" id="WP_136535727.1">
    <property type="nucleotide sequence ID" value="NZ_STGY01000063.1"/>
</dbReference>
<comment type="caution">
    <text evidence="1">The sequence shown here is derived from an EMBL/GenBank/DDBJ whole genome shotgun (WGS) entry which is preliminary data.</text>
</comment>
<gene>
    <name evidence="1" type="ORF">FAB82_16960</name>
</gene>
<name>A0A4S8Q8M4_9ACTN</name>
<dbReference type="Proteomes" id="UP000308760">
    <property type="component" value="Unassembled WGS sequence"/>
</dbReference>
<organism evidence="1 2">
    <name type="scientific">Glycomyces buryatensis</name>
    <dbReference type="NCBI Taxonomy" id="2570927"/>
    <lineage>
        <taxon>Bacteria</taxon>
        <taxon>Bacillati</taxon>
        <taxon>Actinomycetota</taxon>
        <taxon>Actinomycetes</taxon>
        <taxon>Glycomycetales</taxon>
        <taxon>Glycomycetaceae</taxon>
        <taxon>Glycomyces</taxon>
    </lineage>
</organism>
<accession>A0A4S8Q8M4</accession>
<evidence type="ECO:0000313" key="2">
    <source>
        <dbReference type="Proteomes" id="UP000308760"/>
    </source>
</evidence>